<dbReference type="EMBL" id="QGKW02002005">
    <property type="protein sequence ID" value="KAF2542253.1"/>
    <property type="molecule type" value="Genomic_DNA"/>
</dbReference>
<evidence type="ECO:0000313" key="4">
    <source>
        <dbReference type="EMBL" id="KAF2542253.1"/>
    </source>
</evidence>
<dbReference type="InterPro" id="IPR000157">
    <property type="entry name" value="TIR_dom"/>
</dbReference>
<reference evidence="4" key="1">
    <citation type="submission" date="2019-12" db="EMBL/GenBank/DDBJ databases">
        <title>Genome sequencing and annotation of Brassica cretica.</title>
        <authorList>
            <person name="Studholme D.J."/>
            <person name="Sarris P.F."/>
        </authorList>
    </citation>
    <scope>NUCLEOTIDE SEQUENCE</scope>
    <source>
        <strain evidence="4">PFS-001/15</strain>
        <tissue evidence="4">Leaf</tissue>
    </source>
</reference>
<dbReference type="GO" id="GO:0007165">
    <property type="term" value="P:signal transduction"/>
    <property type="evidence" value="ECO:0007669"/>
    <property type="project" value="InterPro"/>
</dbReference>
<dbReference type="PANTHER" id="PTHR32009">
    <property type="entry name" value="TMV RESISTANCE PROTEIN N-LIKE"/>
    <property type="match status" value="1"/>
</dbReference>
<keyword evidence="2" id="KW-0175">Coiled coil</keyword>
<proteinExistence type="predicted"/>
<dbReference type="SUPFAM" id="SSF52200">
    <property type="entry name" value="Toll/Interleukin receptor TIR domain"/>
    <property type="match status" value="2"/>
</dbReference>
<dbReference type="PROSITE" id="PS50104">
    <property type="entry name" value="TIR"/>
    <property type="match status" value="1"/>
</dbReference>
<gene>
    <name evidence="4" type="ORF">F2Q68_00031406</name>
</gene>
<dbReference type="Proteomes" id="UP000712281">
    <property type="component" value="Unassembled WGS sequence"/>
</dbReference>
<dbReference type="Pfam" id="PF01582">
    <property type="entry name" value="TIR"/>
    <property type="match status" value="2"/>
</dbReference>
<sequence length="524" mass="59523">MTISSPSNFGSVFLNYRGDQLRYGFVSHLIDAFERYGIMFFIDKDEQRGKDLTNLFVRMKESKIALVIFSSSISRSPSFGNKSSKVDVLIIWEPGEVTRPIDGGTQTTLSISELAFPDKFAESLRVDAEAAARKNALMMEYEDALQNMALDLKKAEEMIKIKEAGLEAAKKEKHDRDKEFAAERGRYSRERRQAIQADADLEEELETVRSKISWLEVEKVEELEKTKRAMDRMRQSRNRELLSERSCVVVAANRRFEKFRKYIVDRDEKEERRLFHGTALGTLDALSLLEKKGLSVPQQLKDLLTANEAKFKEEVEKVSVEVITERDLALSPPRRDLLLRGNQFGSNFGTVDSDSATAFRSPVLRGESSIAASDPAVACQSTVVTSEGRAVTPDSYTRLSLIRPSSLGLNCCLMGFPAERWLDGPTLIRYAESSWCMDELVNIKKRAEKGKLEVIPIFYKVRAKDVRAQTGKFGDKFWALEKVSSGDQIKKWKDALECISNKMGLSLRDKRYYSCLFLFIPLRA</sequence>
<evidence type="ECO:0000259" key="3">
    <source>
        <dbReference type="PROSITE" id="PS50104"/>
    </source>
</evidence>
<dbReference type="SMART" id="SM00255">
    <property type="entry name" value="TIR"/>
    <property type="match status" value="2"/>
</dbReference>
<dbReference type="AlphaFoldDB" id="A0A8S9G8I5"/>
<dbReference type="Gene3D" id="3.40.50.10140">
    <property type="entry name" value="Toll/interleukin-1 receptor homology (TIR) domain"/>
    <property type="match status" value="2"/>
</dbReference>
<feature type="domain" description="TIR" evidence="3">
    <location>
        <begin position="8"/>
        <end position="128"/>
    </location>
</feature>
<evidence type="ECO:0000256" key="2">
    <source>
        <dbReference type="SAM" id="Coils"/>
    </source>
</evidence>
<comment type="caution">
    <text evidence="4">The sequence shown here is derived from an EMBL/GenBank/DDBJ whole genome shotgun (WGS) entry which is preliminary data.</text>
</comment>
<accession>A0A8S9G8I5</accession>
<protein>
    <recommendedName>
        <fullName evidence="3">TIR domain-containing protein</fullName>
    </recommendedName>
</protein>
<keyword evidence="1" id="KW-0520">NAD</keyword>
<feature type="coiled-coil region" evidence="2">
    <location>
        <begin position="138"/>
        <end position="211"/>
    </location>
</feature>
<organism evidence="4 5">
    <name type="scientific">Brassica cretica</name>
    <name type="common">Mustard</name>
    <dbReference type="NCBI Taxonomy" id="69181"/>
    <lineage>
        <taxon>Eukaryota</taxon>
        <taxon>Viridiplantae</taxon>
        <taxon>Streptophyta</taxon>
        <taxon>Embryophyta</taxon>
        <taxon>Tracheophyta</taxon>
        <taxon>Spermatophyta</taxon>
        <taxon>Magnoliopsida</taxon>
        <taxon>eudicotyledons</taxon>
        <taxon>Gunneridae</taxon>
        <taxon>Pentapetalae</taxon>
        <taxon>rosids</taxon>
        <taxon>malvids</taxon>
        <taxon>Brassicales</taxon>
        <taxon>Brassicaceae</taxon>
        <taxon>Brassiceae</taxon>
        <taxon>Brassica</taxon>
    </lineage>
</organism>
<name>A0A8S9G8I5_BRACR</name>
<dbReference type="PANTHER" id="PTHR32009:SF157">
    <property type="entry name" value="DISEASE RESISTANCE PROTEIN RBA1-RELATED"/>
    <property type="match status" value="1"/>
</dbReference>
<evidence type="ECO:0000256" key="1">
    <source>
        <dbReference type="ARBA" id="ARBA00023027"/>
    </source>
</evidence>
<dbReference type="InterPro" id="IPR035897">
    <property type="entry name" value="Toll_tir_struct_dom_sf"/>
</dbReference>
<evidence type="ECO:0000313" key="5">
    <source>
        <dbReference type="Proteomes" id="UP000712281"/>
    </source>
</evidence>